<name>C7R1K1_JONDD</name>
<dbReference type="SUPFAM" id="SSF46894">
    <property type="entry name" value="C-terminal effector domain of the bipartite response regulators"/>
    <property type="match status" value="1"/>
</dbReference>
<dbReference type="EMBL" id="CP001706">
    <property type="protein sequence ID" value="ACV09836.1"/>
    <property type="molecule type" value="Genomic_DNA"/>
</dbReference>
<dbReference type="Proteomes" id="UP000000628">
    <property type="component" value="Chromosome"/>
</dbReference>
<dbReference type="SMART" id="SM00862">
    <property type="entry name" value="Trans_reg_C"/>
    <property type="match status" value="1"/>
</dbReference>
<keyword evidence="1" id="KW-0238">DNA-binding</keyword>
<dbReference type="CDD" id="cd06578">
    <property type="entry name" value="HemD"/>
    <property type="match status" value="1"/>
</dbReference>
<proteinExistence type="predicted"/>
<dbReference type="Gene3D" id="1.10.10.10">
    <property type="entry name" value="Winged helix-like DNA-binding domain superfamily/Winged helix DNA-binding domain"/>
    <property type="match status" value="1"/>
</dbReference>
<organism evidence="3 4">
    <name type="scientific">Jonesia denitrificans (strain ATCC 14870 / DSM 20603 / BCRC 15368 / CIP 55.134 / JCM 11481 / NBRC 15587 / NCTC 10816 / Prevot 55134)</name>
    <name type="common">Listeria denitrificans</name>
    <dbReference type="NCBI Taxonomy" id="471856"/>
    <lineage>
        <taxon>Bacteria</taxon>
        <taxon>Bacillati</taxon>
        <taxon>Actinomycetota</taxon>
        <taxon>Actinomycetes</taxon>
        <taxon>Micrococcales</taxon>
        <taxon>Jonesiaceae</taxon>
        <taxon>Jonesia</taxon>
    </lineage>
</organism>
<dbReference type="InterPro" id="IPR036388">
    <property type="entry name" value="WH-like_DNA-bd_sf"/>
</dbReference>
<evidence type="ECO:0000313" key="3">
    <source>
        <dbReference type="EMBL" id="ACV09836.1"/>
    </source>
</evidence>
<dbReference type="NCBIfam" id="NF005568">
    <property type="entry name" value="PRK07239.1"/>
    <property type="match status" value="1"/>
</dbReference>
<dbReference type="RefSeq" id="WP_015772464.1">
    <property type="nucleotide sequence ID" value="NC_013174.1"/>
</dbReference>
<dbReference type="eggNOG" id="COG3710">
    <property type="taxonomic scope" value="Bacteria"/>
</dbReference>
<dbReference type="SUPFAM" id="SSF69618">
    <property type="entry name" value="HemD-like"/>
    <property type="match status" value="1"/>
</dbReference>
<reference evidence="3 4" key="1">
    <citation type="journal article" date="2009" name="Stand. Genomic Sci.">
        <title>Complete genome sequence of Jonesia denitrificans type strain (Prevot 55134).</title>
        <authorList>
            <person name="Pukall R."/>
            <person name="Gehrich-Schroter G."/>
            <person name="Lapidus A."/>
            <person name="Nolan M."/>
            <person name="Glavina Del Rio T."/>
            <person name="Lucas S."/>
            <person name="Chen F."/>
            <person name="Tice H."/>
            <person name="Pitluck S."/>
            <person name="Cheng J.F."/>
            <person name="Copeland A."/>
            <person name="Saunders E."/>
            <person name="Brettin T."/>
            <person name="Detter J.C."/>
            <person name="Bruce D."/>
            <person name="Goodwin L."/>
            <person name="Pati A."/>
            <person name="Ivanova N."/>
            <person name="Mavromatis K."/>
            <person name="Ovchinnikova G."/>
            <person name="Chen A."/>
            <person name="Palaniappan K."/>
            <person name="Land M."/>
            <person name="Hauser L."/>
            <person name="Chang Y.J."/>
            <person name="Jeffries C.D."/>
            <person name="Chain P."/>
            <person name="Goker M."/>
            <person name="Bristow J."/>
            <person name="Eisen J.A."/>
            <person name="Markowitz V."/>
            <person name="Hugenholtz P."/>
            <person name="Kyrpides N.C."/>
            <person name="Klenk H.P."/>
            <person name="Han C."/>
        </authorList>
    </citation>
    <scope>NUCLEOTIDE SEQUENCE [LARGE SCALE GENOMIC DNA]</scope>
    <source>
        <strain evidence="4">ATCC 14870 / DSM 20603 / BCRC 15368 / CIP 55.134 / JCM 11481 / NBRC 15587 / NCTC 10816 / Prevot 55134</strain>
    </source>
</reference>
<dbReference type="PANTHER" id="PTHR40082">
    <property type="entry name" value="BLR5956 PROTEIN"/>
    <property type="match status" value="1"/>
</dbReference>
<dbReference type="GO" id="GO:0003677">
    <property type="term" value="F:DNA binding"/>
    <property type="evidence" value="ECO:0007669"/>
    <property type="project" value="UniProtKB-KW"/>
</dbReference>
<dbReference type="InterPro" id="IPR036108">
    <property type="entry name" value="4pyrrol_syn_uPrphyn_synt_sf"/>
</dbReference>
<dbReference type="Pfam" id="PF00486">
    <property type="entry name" value="Trans_reg_C"/>
    <property type="match status" value="1"/>
</dbReference>
<sequence>MTSTPLAGYRIAVTSDRRSADLIDAFERRGAHVIHAPLLKIAPKEHDEELINETRRIINQAPDILIVTTAYGFRRWIETADAAGLGDELERVLNATRIYVRGPKARGAVRALGFDDCGVSPDERLITLATQLAEHPLTGTRIAVQLHGHDDLTALARLTLAGADVTTVTPYRWTPATDTGDKREQLLTALLNGSIDVLTFTAAPVVDAFFSYVAEQSCTSHILHQLRTVTTVATVGPVTAAPLIAHGITPLIPDRFRMGAMIKLIVDHMTTDARTTIPTPHGHLTLQGNRLTLTTTDNTTCVTLTDSQRVVMRALTHTPGNVVTRAHLGTLLGVGHTDHALDVAISRLRTALPDSRLISTVIKRGYRLNVSH</sequence>
<dbReference type="STRING" id="471856.Jden_2199"/>
<dbReference type="AlphaFoldDB" id="C7R1K1"/>
<gene>
    <name evidence="3" type="ordered locus">Jden_2199</name>
</gene>
<dbReference type="GO" id="GO:0004852">
    <property type="term" value="F:uroporphyrinogen-III synthase activity"/>
    <property type="evidence" value="ECO:0007669"/>
    <property type="project" value="InterPro"/>
</dbReference>
<dbReference type="eggNOG" id="COG1587">
    <property type="taxonomic scope" value="Bacteria"/>
</dbReference>
<dbReference type="InterPro" id="IPR016032">
    <property type="entry name" value="Sig_transdc_resp-reg_C-effctor"/>
</dbReference>
<evidence type="ECO:0000313" key="4">
    <source>
        <dbReference type="Proteomes" id="UP000000628"/>
    </source>
</evidence>
<dbReference type="HOGENOM" id="CLU_011276_9_1_11"/>
<keyword evidence="4" id="KW-1185">Reference proteome</keyword>
<dbReference type="KEGG" id="jde:Jden_2199"/>
<accession>C7R1K1</accession>
<dbReference type="GO" id="GO:0000160">
    <property type="term" value="P:phosphorelay signal transduction system"/>
    <property type="evidence" value="ECO:0007669"/>
    <property type="project" value="InterPro"/>
</dbReference>
<dbReference type="Pfam" id="PF02602">
    <property type="entry name" value="HEM4"/>
    <property type="match status" value="1"/>
</dbReference>
<dbReference type="InterPro" id="IPR003754">
    <property type="entry name" value="4pyrrol_synth_uPrphyn_synth"/>
</dbReference>
<dbReference type="Gene3D" id="3.40.50.10090">
    <property type="match status" value="2"/>
</dbReference>
<dbReference type="GO" id="GO:0006780">
    <property type="term" value="P:uroporphyrinogen III biosynthetic process"/>
    <property type="evidence" value="ECO:0007669"/>
    <property type="project" value="InterPro"/>
</dbReference>
<dbReference type="PANTHER" id="PTHR40082:SF1">
    <property type="entry name" value="BLR5956 PROTEIN"/>
    <property type="match status" value="1"/>
</dbReference>
<protein>
    <submittedName>
        <fullName evidence="3">Uroporphyrinogen III synthase HEM4</fullName>
    </submittedName>
</protein>
<dbReference type="GO" id="GO:0006355">
    <property type="term" value="P:regulation of DNA-templated transcription"/>
    <property type="evidence" value="ECO:0007669"/>
    <property type="project" value="InterPro"/>
</dbReference>
<dbReference type="InterPro" id="IPR001867">
    <property type="entry name" value="OmpR/PhoB-type_DNA-bd"/>
</dbReference>
<dbReference type="InterPro" id="IPR039793">
    <property type="entry name" value="UROS/Hem4"/>
</dbReference>
<evidence type="ECO:0000259" key="2">
    <source>
        <dbReference type="SMART" id="SM00862"/>
    </source>
</evidence>
<feature type="domain" description="OmpR/PhoB-type" evidence="2">
    <location>
        <begin position="299"/>
        <end position="368"/>
    </location>
</feature>
<evidence type="ECO:0000256" key="1">
    <source>
        <dbReference type="ARBA" id="ARBA00023125"/>
    </source>
</evidence>